<evidence type="ECO:0000313" key="2">
    <source>
        <dbReference type="Proteomes" id="UP000324222"/>
    </source>
</evidence>
<sequence length="8" mass="977">MGRTTRQK</sequence>
<accession>A0A5B7K7E5</accession>
<gene>
    <name evidence="1" type="ORF">E2C01_096653</name>
</gene>
<proteinExistence type="predicted"/>
<evidence type="ECO:0000313" key="1">
    <source>
        <dbReference type="EMBL" id="MPD01138.1"/>
    </source>
</evidence>
<reference evidence="1 2" key="1">
    <citation type="submission" date="2019-05" db="EMBL/GenBank/DDBJ databases">
        <title>Another draft genome of Portunus trituberculatus and its Hox gene families provides insights of decapod evolution.</title>
        <authorList>
            <person name="Jeong J.-H."/>
            <person name="Song I."/>
            <person name="Kim S."/>
            <person name="Choi T."/>
            <person name="Kim D."/>
            <person name="Ryu S."/>
            <person name="Kim W."/>
        </authorList>
    </citation>
    <scope>NUCLEOTIDE SEQUENCE [LARGE SCALE GENOMIC DNA]</scope>
    <source>
        <tissue evidence="1">Muscle</tissue>
    </source>
</reference>
<protein>
    <submittedName>
        <fullName evidence="1">Uncharacterized protein</fullName>
    </submittedName>
</protein>
<dbReference type="EMBL" id="VSRR010125927">
    <property type="protein sequence ID" value="MPD01138.1"/>
    <property type="molecule type" value="Genomic_DNA"/>
</dbReference>
<organism evidence="1 2">
    <name type="scientific">Portunus trituberculatus</name>
    <name type="common">Swimming crab</name>
    <name type="synonym">Neptunus trituberculatus</name>
    <dbReference type="NCBI Taxonomy" id="210409"/>
    <lineage>
        <taxon>Eukaryota</taxon>
        <taxon>Metazoa</taxon>
        <taxon>Ecdysozoa</taxon>
        <taxon>Arthropoda</taxon>
        <taxon>Crustacea</taxon>
        <taxon>Multicrustacea</taxon>
        <taxon>Malacostraca</taxon>
        <taxon>Eumalacostraca</taxon>
        <taxon>Eucarida</taxon>
        <taxon>Decapoda</taxon>
        <taxon>Pleocyemata</taxon>
        <taxon>Brachyura</taxon>
        <taxon>Eubrachyura</taxon>
        <taxon>Portunoidea</taxon>
        <taxon>Portunidae</taxon>
        <taxon>Portuninae</taxon>
        <taxon>Portunus</taxon>
    </lineage>
</organism>
<dbReference type="Proteomes" id="UP000324222">
    <property type="component" value="Unassembled WGS sequence"/>
</dbReference>
<comment type="caution">
    <text evidence="1">The sequence shown here is derived from an EMBL/GenBank/DDBJ whole genome shotgun (WGS) entry which is preliminary data.</text>
</comment>
<name>A0A5B7K7E5_PORTR</name>
<keyword evidence="2" id="KW-1185">Reference proteome</keyword>